<dbReference type="EMBL" id="JAGEMI010000001">
    <property type="protein sequence ID" value="MBO1868426.1"/>
    <property type="molecule type" value="Genomic_DNA"/>
</dbReference>
<reference evidence="1" key="1">
    <citation type="submission" date="2021-03" db="EMBL/GenBank/DDBJ databases">
        <title>Whole Genome Sequence of Bradyrhizobium sp. Strain 144S4.</title>
        <authorList>
            <person name="Bromfield E.S.P."/>
            <person name="Cloutier S."/>
        </authorList>
    </citation>
    <scope>NUCLEOTIDE SEQUENCE [LARGE SCALE GENOMIC DNA]</scope>
    <source>
        <strain evidence="1">144S4</strain>
    </source>
</reference>
<sequence length="50" mass="5355">MEMQAMIPGYWMHETSGALRSAVEAYLGGRPMTDEHIAARTSGDAPSTDG</sequence>
<reference evidence="2 3" key="2">
    <citation type="journal article" date="2022" name="Int. J. Syst. Evol. Microbiol.">
        <title>Strains of Bradyrhizobium barranii sp. nov. associated with legumes native to Canada are symbionts of soybeans and belong to different subspecies (subsp. barranii subsp. nov. and subsp. apii subsp. nov.) and symbiovars (sv. glycinearum and sv. septentrionale).</title>
        <authorList>
            <person name="Bromfield E.S.P."/>
            <person name="Cloutier S."/>
            <person name="Wasai-Hara S."/>
            <person name="Minamisawa K."/>
        </authorList>
    </citation>
    <scope>NUCLEOTIDE SEQUENCE [LARGE SCALE GENOMIC DNA]</scope>
    <source>
        <strain evidence="2 3">144S4</strain>
    </source>
</reference>
<evidence type="ECO:0000313" key="2">
    <source>
        <dbReference type="EMBL" id="UEM11939.1"/>
    </source>
</evidence>
<evidence type="ECO:0000313" key="3">
    <source>
        <dbReference type="Proteomes" id="UP000664702"/>
    </source>
</evidence>
<accession>A0A939MEH1</accession>
<dbReference type="AlphaFoldDB" id="A0A939MEH1"/>
<dbReference type="RefSeq" id="WP_208088902.1">
    <property type="nucleotide sequence ID" value="NZ_CP086136.1"/>
</dbReference>
<dbReference type="KEGG" id="bban:J4G43_047120"/>
<protein>
    <submittedName>
        <fullName evidence="1">Uncharacterized protein</fullName>
    </submittedName>
</protein>
<gene>
    <name evidence="2" type="ORF">J4G43_047120</name>
    <name evidence="1" type="ORF">J4G43_48830</name>
</gene>
<dbReference type="EMBL" id="CP086136">
    <property type="protein sequence ID" value="UEM11939.1"/>
    <property type="molecule type" value="Genomic_DNA"/>
</dbReference>
<name>A0A939MEH1_9BRAD</name>
<organism evidence="1">
    <name type="scientific">Bradyrhizobium barranii subsp. barranii</name>
    <dbReference type="NCBI Taxonomy" id="2823807"/>
    <lineage>
        <taxon>Bacteria</taxon>
        <taxon>Pseudomonadati</taxon>
        <taxon>Pseudomonadota</taxon>
        <taxon>Alphaproteobacteria</taxon>
        <taxon>Hyphomicrobiales</taxon>
        <taxon>Nitrobacteraceae</taxon>
        <taxon>Bradyrhizobium</taxon>
        <taxon>Bradyrhizobium barranii</taxon>
    </lineage>
</organism>
<proteinExistence type="predicted"/>
<dbReference type="Proteomes" id="UP000664702">
    <property type="component" value="Chromosome"/>
</dbReference>
<evidence type="ECO:0000313" key="1">
    <source>
        <dbReference type="EMBL" id="MBO1868426.1"/>
    </source>
</evidence>